<protein>
    <submittedName>
        <fullName evidence="3">Transcriptional regulator</fullName>
    </submittedName>
</protein>
<dbReference type="GO" id="GO:0046914">
    <property type="term" value="F:transition metal ion binding"/>
    <property type="evidence" value="ECO:0007669"/>
    <property type="project" value="InterPro"/>
</dbReference>
<dbReference type="AlphaFoldDB" id="A0A095WZU8"/>
<dbReference type="PANTHER" id="PTHR33238:SF7">
    <property type="entry name" value="IRON-DEPENDENT TRANSCRIPTIONAL REGULATOR"/>
    <property type="match status" value="1"/>
</dbReference>
<proteinExistence type="predicted"/>
<dbReference type="InterPro" id="IPR036388">
    <property type="entry name" value="WH-like_DNA-bd_sf"/>
</dbReference>
<evidence type="ECO:0000259" key="2">
    <source>
        <dbReference type="Pfam" id="PF12802"/>
    </source>
</evidence>
<dbReference type="SUPFAM" id="SSF47979">
    <property type="entry name" value="Iron-dependent repressor protein, dimerization domain"/>
    <property type="match status" value="1"/>
</dbReference>
<dbReference type="InterPro" id="IPR050536">
    <property type="entry name" value="DtxR_MntR_Metal-Reg"/>
</dbReference>
<comment type="caution">
    <text evidence="3">The sequence shown here is derived from an EMBL/GenBank/DDBJ whole genome shotgun (WGS) entry which is preliminary data.</text>
</comment>
<dbReference type="EMBL" id="JRMW01000043">
    <property type="protein sequence ID" value="KGF02991.1"/>
    <property type="molecule type" value="Genomic_DNA"/>
</dbReference>
<dbReference type="Proteomes" id="UP000029579">
    <property type="component" value="Unassembled WGS sequence"/>
</dbReference>
<dbReference type="Gene3D" id="1.10.10.10">
    <property type="entry name" value="Winged helix-like DNA-binding domain superfamily/Winged helix DNA-binding domain"/>
    <property type="match status" value="1"/>
</dbReference>
<dbReference type="InterPro" id="IPR036421">
    <property type="entry name" value="Fe_dep_repressor_sf"/>
</dbReference>
<dbReference type="SUPFAM" id="SSF46785">
    <property type="entry name" value="Winged helix' DNA-binding domain"/>
    <property type="match status" value="1"/>
</dbReference>
<dbReference type="RefSeq" id="WP_008901394.1">
    <property type="nucleotide sequence ID" value="NZ_JRMW01000043.1"/>
</dbReference>
<organism evidence="3 4">
    <name type="scientific">Anaerococcus lactolyticus S7-1-13</name>
    <dbReference type="NCBI Taxonomy" id="1284686"/>
    <lineage>
        <taxon>Bacteria</taxon>
        <taxon>Bacillati</taxon>
        <taxon>Bacillota</taxon>
        <taxon>Tissierellia</taxon>
        <taxon>Tissierellales</taxon>
        <taxon>Peptoniphilaceae</taxon>
        <taxon>Anaerococcus</taxon>
    </lineage>
</organism>
<dbReference type="GO" id="GO:0046983">
    <property type="term" value="F:protein dimerization activity"/>
    <property type="evidence" value="ECO:0007669"/>
    <property type="project" value="InterPro"/>
</dbReference>
<evidence type="ECO:0000313" key="4">
    <source>
        <dbReference type="Proteomes" id="UP000029579"/>
    </source>
</evidence>
<gene>
    <name evidence="3" type="ORF">HMPREF1630_08300</name>
</gene>
<feature type="domain" description="HTH marR-type" evidence="2">
    <location>
        <begin position="20"/>
        <end position="63"/>
    </location>
</feature>
<dbReference type="InterPro" id="IPR022689">
    <property type="entry name" value="Iron_dep_repressor"/>
</dbReference>
<dbReference type="Pfam" id="PF02742">
    <property type="entry name" value="Fe_dep_repr_C"/>
    <property type="match status" value="1"/>
</dbReference>
<name>A0A095WZU8_9FIRM</name>
<accession>A0A095WZU8</accession>
<dbReference type="Gene3D" id="1.10.60.10">
    <property type="entry name" value="Iron dependent repressor, metal binding and dimerisation domain"/>
    <property type="match status" value="1"/>
</dbReference>
<dbReference type="SMART" id="SM00529">
    <property type="entry name" value="HTH_DTXR"/>
    <property type="match status" value="1"/>
</dbReference>
<dbReference type="InterPro" id="IPR001367">
    <property type="entry name" value="Fe_dep_repressor"/>
</dbReference>
<reference evidence="3 4" key="1">
    <citation type="submission" date="2014-07" db="EMBL/GenBank/DDBJ databases">
        <authorList>
            <person name="McCorrison J."/>
            <person name="Sanka R."/>
            <person name="Torralba M."/>
            <person name="Gillis M."/>
            <person name="Haft D.H."/>
            <person name="Methe B."/>
            <person name="Sutton G."/>
            <person name="Nelson K.E."/>
        </authorList>
    </citation>
    <scope>NUCLEOTIDE SEQUENCE [LARGE SCALE GENOMIC DNA]</scope>
    <source>
        <strain evidence="3 4">S7-1-13</strain>
    </source>
</reference>
<evidence type="ECO:0000259" key="1">
    <source>
        <dbReference type="Pfam" id="PF02742"/>
    </source>
</evidence>
<sequence length="130" mass="15209">MILGVKLHRKVFSKEHYIEVIYVLLREKEDVYNKDIVNYTKLSKPSVSVAINNLIDEGYVYRKSMSIKLTEKGEKIGKELYNKHIYFYNLFLDLGVEPKQANEEACSVEHVISNETFKKIKAFIEESSKK</sequence>
<dbReference type="Pfam" id="PF12802">
    <property type="entry name" value="MarR_2"/>
    <property type="match status" value="1"/>
</dbReference>
<dbReference type="eggNOG" id="COG1321">
    <property type="taxonomic scope" value="Bacteria"/>
</dbReference>
<evidence type="ECO:0000313" key="3">
    <source>
        <dbReference type="EMBL" id="KGF02991.1"/>
    </source>
</evidence>
<dbReference type="OrthoDB" id="9794394at2"/>
<feature type="domain" description="Iron dependent repressor metal binding and dimerisation" evidence="1">
    <location>
        <begin position="70"/>
        <end position="126"/>
    </location>
</feature>
<dbReference type="InterPro" id="IPR036390">
    <property type="entry name" value="WH_DNA-bd_sf"/>
</dbReference>
<dbReference type="PANTHER" id="PTHR33238">
    <property type="entry name" value="IRON (METAL) DEPENDENT REPRESSOR, DTXR FAMILY"/>
    <property type="match status" value="1"/>
</dbReference>
<dbReference type="GO" id="GO:0003700">
    <property type="term" value="F:DNA-binding transcription factor activity"/>
    <property type="evidence" value="ECO:0007669"/>
    <property type="project" value="InterPro"/>
</dbReference>
<dbReference type="InterPro" id="IPR000835">
    <property type="entry name" value="HTH_MarR-typ"/>
</dbReference>